<dbReference type="Proteomes" id="UP000539642">
    <property type="component" value="Unassembled WGS sequence"/>
</dbReference>
<evidence type="ECO:0000313" key="2">
    <source>
        <dbReference type="Proteomes" id="UP000539642"/>
    </source>
</evidence>
<dbReference type="Pfam" id="PF07386">
    <property type="entry name" value="DUF1499"/>
    <property type="match status" value="1"/>
</dbReference>
<accession>A0A840UW49</accession>
<dbReference type="PIRSF" id="PIRSF026426">
    <property type="entry name" value="DUF1499"/>
    <property type="match status" value="1"/>
</dbReference>
<keyword evidence="2" id="KW-1185">Reference proteome</keyword>
<name>A0A840UW49_9BACT</name>
<dbReference type="RefSeq" id="WP_183349561.1">
    <property type="nucleotide sequence ID" value="NZ_JACHEO010000005.1"/>
</dbReference>
<comment type="caution">
    <text evidence="1">The sequence shown here is derived from an EMBL/GenBank/DDBJ whole genome shotgun (WGS) entry which is preliminary data.</text>
</comment>
<organism evidence="1 2">
    <name type="scientific">Desulfoprunum benzoelyticum</name>
    <dbReference type="NCBI Taxonomy" id="1506996"/>
    <lineage>
        <taxon>Bacteria</taxon>
        <taxon>Pseudomonadati</taxon>
        <taxon>Thermodesulfobacteriota</taxon>
        <taxon>Desulfobulbia</taxon>
        <taxon>Desulfobulbales</taxon>
        <taxon>Desulfobulbaceae</taxon>
        <taxon>Desulfoprunum</taxon>
    </lineage>
</organism>
<protein>
    <submittedName>
        <fullName evidence="1">Uncharacterized protein (DUF1499 family)</fullName>
    </submittedName>
</protein>
<dbReference type="EMBL" id="JACHEO010000005">
    <property type="protein sequence ID" value="MBB5347634.1"/>
    <property type="molecule type" value="Genomic_DNA"/>
</dbReference>
<gene>
    <name evidence="1" type="ORF">HNQ81_001355</name>
</gene>
<reference evidence="1 2" key="1">
    <citation type="submission" date="2020-08" db="EMBL/GenBank/DDBJ databases">
        <title>Genomic Encyclopedia of Type Strains, Phase IV (KMG-IV): sequencing the most valuable type-strain genomes for metagenomic binning, comparative biology and taxonomic classification.</title>
        <authorList>
            <person name="Goeker M."/>
        </authorList>
    </citation>
    <scope>NUCLEOTIDE SEQUENCE [LARGE SCALE GENOMIC DNA]</scope>
    <source>
        <strain evidence="1 2">DSM 28570</strain>
    </source>
</reference>
<dbReference type="PANTHER" id="PTHR34801:SF6">
    <property type="entry name" value="SLL1620 PROTEIN"/>
    <property type="match status" value="1"/>
</dbReference>
<sequence length="155" mass="17564">MTYKMILFLLLALALVLVLAILKNGRTPANLGLRQGRLSPLPFTPNAVSSRTEDEKRYVPPLPFAGDRQQTHRALRQAIGGYPGKVRIVTDTPSYIHCVFSSATFGFRDDVEFHLDESSRTVHFRSASRLGYSDLGVNRRRYKTLAALYRRTPRQ</sequence>
<dbReference type="AlphaFoldDB" id="A0A840UW49"/>
<dbReference type="PANTHER" id="PTHR34801">
    <property type="entry name" value="EXPRESSED PROTEIN"/>
    <property type="match status" value="1"/>
</dbReference>
<dbReference type="InterPro" id="IPR010865">
    <property type="entry name" value="DUF1499"/>
</dbReference>
<evidence type="ECO:0000313" key="1">
    <source>
        <dbReference type="EMBL" id="MBB5347634.1"/>
    </source>
</evidence>
<proteinExistence type="predicted"/>